<dbReference type="PANTHER" id="PTHR15364:SF0">
    <property type="entry name" value="2'-DEOXYNUCLEOSIDE 5'-PHOSPHATE N-HYDROLASE 1"/>
    <property type="match status" value="1"/>
</dbReference>
<dbReference type="Pfam" id="PF05014">
    <property type="entry name" value="Nuc_deoxyrib_tr"/>
    <property type="match status" value="1"/>
</dbReference>
<dbReference type="InterPro" id="IPR007710">
    <property type="entry name" value="Nucleoside_deoxyribTrfase"/>
</dbReference>
<organism evidence="1 2">
    <name type="scientific">Bradyrhizobium campsiandrae</name>
    <dbReference type="NCBI Taxonomy" id="1729892"/>
    <lineage>
        <taxon>Bacteria</taxon>
        <taxon>Pseudomonadati</taxon>
        <taxon>Pseudomonadota</taxon>
        <taxon>Alphaproteobacteria</taxon>
        <taxon>Hyphomicrobiales</taxon>
        <taxon>Nitrobacteraceae</taxon>
        <taxon>Bradyrhizobium</taxon>
    </lineage>
</organism>
<dbReference type="SUPFAM" id="SSF52309">
    <property type="entry name" value="N-(deoxy)ribosyltransferase-like"/>
    <property type="match status" value="1"/>
</dbReference>
<dbReference type="PANTHER" id="PTHR15364">
    <property type="entry name" value="2'-DEOXYNUCLEOSIDE 5'-PHOSPHATE N-HYDROLASE 1"/>
    <property type="match status" value="1"/>
</dbReference>
<dbReference type="RefSeq" id="WP_188100409.1">
    <property type="nucleotide sequence ID" value="NZ_JAANIH010000017.1"/>
</dbReference>
<proteinExistence type="predicted"/>
<gene>
    <name evidence="1" type="ORF">HA482_20835</name>
</gene>
<accession>A0ABR7U9C2</accession>
<sequence>MKIYLAGPDVFLPDAVEMGRRKAAICAAHGLAGLYPLDNTVDLAATDASRQIFCANEAMMDEAEAIIANLTPFRGAGADPGTVYELGYMAGRRKFCLAYSNDPTVYAGRLGRLAEVTPDNGRLVDAQGLTVEDFGLVDNLMMIHALELHGCPLVTPVKQPVDVWHDLAAFETCVRMAAARLIAT</sequence>
<evidence type="ECO:0000313" key="1">
    <source>
        <dbReference type="EMBL" id="MBC9980648.1"/>
    </source>
</evidence>
<keyword evidence="2" id="KW-1185">Reference proteome</keyword>
<evidence type="ECO:0000313" key="2">
    <source>
        <dbReference type="Proteomes" id="UP000639516"/>
    </source>
</evidence>
<dbReference type="Gene3D" id="3.40.50.450">
    <property type="match status" value="1"/>
</dbReference>
<dbReference type="EMBL" id="JAATTO010000029">
    <property type="protein sequence ID" value="MBC9980648.1"/>
    <property type="molecule type" value="Genomic_DNA"/>
</dbReference>
<dbReference type="InterPro" id="IPR051239">
    <property type="entry name" value="2'-dNMP_N-hydrolase"/>
</dbReference>
<name>A0ABR7U9C2_9BRAD</name>
<comment type="caution">
    <text evidence="1">The sequence shown here is derived from an EMBL/GenBank/DDBJ whole genome shotgun (WGS) entry which is preliminary data.</text>
</comment>
<reference evidence="1 2" key="1">
    <citation type="journal article" date="2020" name="Arch. Microbiol.">
        <title>Bradyrhizobium campsiandrae sp. nov., a nitrogen-fixing bacterial strain isolated from a native leguminous tree from the Amazon adapted to flooded conditions.</title>
        <authorList>
            <person name="Cabral Michel D."/>
            <person name="Martins da Costa E."/>
            <person name="Azarias Guimaraes A."/>
            <person name="Soares de Carvalho T."/>
            <person name="Santos de Castro Caputo P."/>
            <person name="Willems A."/>
            <person name="de Souza Moreira F.M."/>
        </authorList>
    </citation>
    <scope>NUCLEOTIDE SEQUENCE [LARGE SCALE GENOMIC DNA]</scope>
    <source>
        <strain evidence="2">INPA 384B</strain>
    </source>
</reference>
<dbReference type="Proteomes" id="UP000639516">
    <property type="component" value="Unassembled WGS sequence"/>
</dbReference>
<protein>
    <submittedName>
        <fullName evidence="1">Nucleoside 2-deoxyribosyltransferase</fullName>
    </submittedName>
</protein>